<gene>
    <name evidence="1" type="ORF">EDB92DRAFT_1336495</name>
</gene>
<comment type="caution">
    <text evidence="1">The sequence shown here is derived from an EMBL/GenBank/DDBJ whole genome shotgun (WGS) entry which is preliminary data.</text>
</comment>
<dbReference type="AlphaFoldDB" id="A0AAD4QBG7"/>
<organism evidence="1 2">
    <name type="scientific">Lactarius akahatsu</name>
    <dbReference type="NCBI Taxonomy" id="416441"/>
    <lineage>
        <taxon>Eukaryota</taxon>
        <taxon>Fungi</taxon>
        <taxon>Dikarya</taxon>
        <taxon>Basidiomycota</taxon>
        <taxon>Agaricomycotina</taxon>
        <taxon>Agaricomycetes</taxon>
        <taxon>Russulales</taxon>
        <taxon>Russulaceae</taxon>
        <taxon>Lactarius</taxon>
    </lineage>
</organism>
<proteinExistence type="predicted"/>
<dbReference type="EMBL" id="JAKELL010000006">
    <property type="protein sequence ID" value="KAH8998177.1"/>
    <property type="molecule type" value="Genomic_DNA"/>
</dbReference>
<evidence type="ECO:0000313" key="1">
    <source>
        <dbReference type="EMBL" id="KAH8998177.1"/>
    </source>
</evidence>
<name>A0AAD4QBG7_9AGAM</name>
<evidence type="ECO:0000313" key="2">
    <source>
        <dbReference type="Proteomes" id="UP001201163"/>
    </source>
</evidence>
<keyword evidence="2" id="KW-1185">Reference proteome</keyword>
<reference evidence="1" key="1">
    <citation type="submission" date="2022-01" db="EMBL/GenBank/DDBJ databases">
        <title>Comparative genomics reveals a dynamic genome evolution in the ectomycorrhizal milk-cap (Lactarius) mushrooms.</title>
        <authorList>
            <consortium name="DOE Joint Genome Institute"/>
            <person name="Lebreton A."/>
            <person name="Tang N."/>
            <person name="Kuo A."/>
            <person name="LaButti K."/>
            <person name="Drula E."/>
            <person name="Barry K."/>
            <person name="Clum A."/>
            <person name="Lipzen A."/>
            <person name="Mousain D."/>
            <person name="Ng V."/>
            <person name="Wang R."/>
            <person name="Wang X."/>
            <person name="Dai Y."/>
            <person name="Henrissat B."/>
            <person name="Grigoriev I.V."/>
            <person name="Guerin-Laguette A."/>
            <person name="Yu F."/>
            <person name="Martin F.M."/>
        </authorList>
    </citation>
    <scope>NUCLEOTIDE SEQUENCE</scope>
    <source>
        <strain evidence="1">QP</strain>
    </source>
</reference>
<accession>A0AAD4QBG7</accession>
<protein>
    <submittedName>
        <fullName evidence="1">Uncharacterized protein</fullName>
    </submittedName>
</protein>
<sequence length="86" mass="9572">MVQSTKIAGVRKCLLIAISPPSAQTLVCSTFTIVSQDRAKPQYQMTHYMIRLASSLPTPKRLVFKLDMFLDGAISPNGDFSNWKNP</sequence>
<dbReference type="Proteomes" id="UP001201163">
    <property type="component" value="Unassembled WGS sequence"/>
</dbReference>